<evidence type="ECO:0000256" key="2">
    <source>
        <dbReference type="ARBA" id="ARBA00033753"/>
    </source>
</evidence>
<evidence type="ECO:0000313" key="5">
    <source>
        <dbReference type="Proteomes" id="UP001171902"/>
    </source>
</evidence>
<feature type="domain" description="TsaA-like" evidence="3">
    <location>
        <begin position="12"/>
        <end position="145"/>
    </location>
</feature>
<dbReference type="InterPro" id="IPR036414">
    <property type="entry name" value="YaeB_N_sf"/>
</dbReference>
<keyword evidence="1" id="KW-0949">S-adenosyl-L-methionine</keyword>
<gene>
    <name evidence="4" type="ORF">QWI33_25715</name>
</gene>
<protein>
    <submittedName>
        <fullName evidence="4">SAM-dependent methyltransferase</fullName>
    </submittedName>
</protein>
<keyword evidence="5" id="KW-1185">Reference proteome</keyword>
<dbReference type="Pfam" id="PF01980">
    <property type="entry name" value="TrmO_N"/>
    <property type="match status" value="1"/>
</dbReference>
<dbReference type="Proteomes" id="UP001171902">
    <property type="component" value="Unassembled WGS sequence"/>
</dbReference>
<keyword evidence="4" id="KW-0489">Methyltransferase</keyword>
<proteinExistence type="inferred from homology"/>
<dbReference type="InterPro" id="IPR040372">
    <property type="entry name" value="YaeB-like"/>
</dbReference>
<sequence length="163" mass="18516">MSAARQPRPVTMRPVGWVEGGREDWHEDRWRGVGATIRLDADRFEPSATQGLDEFSHLEVVFLFDRVEERDLHLEPRPARGNPAWPPVGVFAHRGPFRPNRIGISRCRLVKIDGLTLHIADLDALAGTPVLDVKPYLREFAPRDPVAQPAWADELMREYYDGG</sequence>
<evidence type="ECO:0000256" key="1">
    <source>
        <dbReference type="ARBA" id="ARBA00022691"/>
    </source>
</evidence>
<dbReference type="PANTHER" id="PTHR12818">
    <property type="entry name" value="TRNA (ADENINE(37)-N6)-METHYLTRANSFERASE"/>
    <property type="match status" value="1"/>
</dbReference>
<dbReference type="CDD" id="cd09281">
    <property type="entry name" value="UPF0066"/>
    <property type="match status" value="1"/>
</dbReference>
<dbReference type="Gene3D" id="2.40.30.70">
    <property type="entry name" value="YaeB-like"/>
    <property type="match status" value="1"/>
</dbReference>
<organism evidence="4 5">
    <name type="scientific">Glycomyces tritici</name>
    <dbReference type="NCBI Taxonomy" id="2665176"/>
    <lineage>
        <taxon>Bacteria</taxon>
        <taxon>Bacillati</taxon>
        <taxon>Actinomycetota</taxon>
        <taxon>Actinomycetes</taxon>
        <taxon>Glycomycetales</taxon>
        <taxon>Glycomycetaceae</taxon>
        <taxon>Glycomyces</taxon>
    </lineage>
</organism>
<dbReference type="InterPro" id="IPR036413">
    <property type="entry name" value="YaeB-like_sf"/>
</dbReference>
<dbReference type="InterPro" id="IPR023370">
    <property type="entry name" value="TrmO-like_N"/>
</dbReference>
<dbReference type="RefSeq" id="WP_289959705.1">
    <property type="nucleotide sequence ID" value="NZ_JAUEMJ010000011.1"/>
</dbReference>
<evidence type="ECO:0000313" key="4">
    <source>
        <dbReference type="EMBL" id="MDN3243146.1"/>
    </source>
</evidence>
<evidence type="ECO:0000259" key="3">
    <source>
        <dbReference type="PROSITE" id="PS51668"/>
    </source>
</evidence>
<dbReference type="PROSITE" id="PS51668">
    <property type="entry name" value="TSAA_2"/>
    <property type="match status" value="1"/>
</dbReference>
<reference evidence="4" key="1">
    <citation type="submission" date="2023-06" db="EMBL/GenBank/DDBJ databases">
        <title>Gycomyces niveus sp.nov., a novel actinomycete isolated from soil in Shouguang.</title>
        <authorList>
            <person name="Yang X."/>
            <person name="Zhao J."/>
        </authorList>
    </citation>
    <scope>NUCLEOTIDE SEQUENCE</scope>
    <source>
        <strain evidence="4">NEAU C2</strain>
    </source>
</reference>
<dbReference type="PANTHER" id="PTHR12818:SF0">
    <property type="entry name" value="TRNA (ADENINE(37)-N6)-METHYLTRANSFERASE"/>
    <property type="match status" value="1"/>
</dbReference>
<accession>A0ABT7YWX8</accession>
<comment type="similarity">
    <text evidence="2">Belongs to the tRNA methyltransferase O family.</text>
</comment>
<dbReference type="SUPFAM" id="SSF118196">
    <property type="entry name" value="YaeB-like"/>
    <property type="match status" value="1"/>
</dbReference>
<keyword evidence="4" id="KW-0808">Transferase</keyword>
<dbReference type="GO" id="GO:0008168">
    <property type="term" value="F:methyltransferase activity"/>
    <property type="evidence" value="ECO:0007669"/>
    <property type="project" value="UniProtKB-KW"/>
</dbReference>
<dbReference type="EMBL" id="JAUEMJ010000011">
    <property type="protein sequence ID" value="MDN3243146.1"/>
    <property type="molecule type" value="Genomic_DNA"/>
</dbReference>
<comment type="caution">
    <text evidence="4">The sequence shown here is derived from an EMBL/GenBank/DDBJ whole genome shotgun (WGS) entry which is preliminary data.</text>
</comment>
<name>A0ABT7YWX8_9ACTN</name>
<dbReference type="GO" id="GO:0032259">
    <property type="term" value="P:methylation"/>
    <property type="evidence" value="ECO:0007669"/>
    <property type="project" value="UniProtKB-KW"/>
</dbReference>